<dbReference type="PANTHER" id="PTHR43162:SF1">
    <property type="entry name" value="PRESTALK A DIFFERENTIATION PROTEIN A"/>
    <property type="match status" value="1"/>
</dbReference>
<evidence type="ECO:0000313" key="2">
    <source>
        <dbReference type="Proteomes" id="UP001303889"/>
    </source>
</evidence>
<dbReference type="EMBL" id="MU856345">
    <property type="protein sequence ID" value="KAK3896909.1"/>
    <property type="molecule type" value="Genomic_DNA"/>
</dbReference>
<dbReference type="InterPro" id="IPR051604">
    <property type="entry name" value="Ergot_Alk_Oxidoreductase"/>
</dbReference>
<proteinExistence type="predicted"/>
<keyword evidence="2" id="KW-1185">Reference proteome</keyword>
<name>A0AAN6MB79_9PEZI</name>
<dbReference type="PANTHER" id="PTHR43162">
    <property type="match status" value="1"/>
</dbReference>
<dbReference type="SUPFAM" id="SSF51735">
    <property type="entry name" value="NAD(P)-binding Rossmann-fold domains"/>
    <property type="match status" value="1"/>
</dbReference>
<reference evidence="1" key="1">
    <citation type="journal article" date="2023" name="Mol. Phylogenet. Evol.">
        <title>Genome-scale phylogeny and comparative genomics of the fungal order Sordariales.</title>
        <authorList>
            <person name="Hensen N."/>
            <person name="Bonometti L."/>
            <person name="Westerberg I."/>
            <person name="Brannstrom I.O."/>
            <person name="Guillou S."/>
            <person name="Cros-Aarteil S."/>
            <person name="Calhoun S."/>
            <person name="Haridas S."/>
            <person name="Kuo A."/>
            <person name="Mondo S."/>
            <person name="Pangilinan J."/>
            <person name="Riley R."/>
            <person name="LaButti K."/>
            <person name="Andreopoulos B."/>
            <person name="Lipzen A."/>
            <person name="Chen C."/>
            <person name="Yan M."/>
            <person name="Daum C."/>
            <person name="Ng V."/>
            <person name="Clum A."/>
            <person name="Steindorff A."/>
            <person name="Ohm R.A."/>
            <person name="Martin F."/>
            <person name="Silar P."/>
            <person name="Natvig D.O."/>
            <person name="Lalanne C."/>
            <person name="Gautier V."/>
            <person name="Ament-Velasquez S.L."/>
            <person name="Kruys A."/>
            <person name="Hutchinson M.I."/>
            <person name="Powell A.J."/>
            <person name="Barry K."/>
            <person name="Miller A.N."/>
            <person name="Grigoriev I.V."/>
            <person name="Debuchy R."/>
            <person name="Gladieux P."/>
            <person name="Hiltunen Thoren M."/>
            <person name="Johannesson H."/>
        </authorList>
    </citation>
    <scope>NUCLEOTIDE SEQUENCE</scope>
    <source>
        <strain evidence="1">CBS 103.79</strain>
    </source>
</reference>
<dbReference type="AlphaFoldDB" id="A0AAN6MB79"/>
<organism evidence="1 2">
    <name type="scientific">Staphylotrichum tortipilum</name>
    <dbReference type="NCBI Taxonomy" id="2831512"/>
    <lineage>
        <taxon>Eukaryota</taxon>
        <taxon>Fungi</taxon>
        <taxon>Dikarya</taxon>
        <taxon>Ascomycota</taxon>
        <taxon>Pezizomycotina</taxon>
        <taxon>Sordariomycetes</taxon>
        <taxon>Sordariomycetidae</taxon>
        <taxon>Sordariales</taxon>
        <taxon>Chaetomiaceae</taxon>
        <taxon>Staphylotrichum</taxon>
    </lineage>
</organism>
<gene>
    <name evidence="1" type="ORF">C8A05DRAFT_20223</name>
</gene>
<comment type="caution">
    <text evidence="1">The sequence shown here is derived from an EMBL/GenBank/DDBJ whole genome shotgun (WGS) entry which is preliminary data.</text>
</comment>
<dbReference type="InterPro" id="IPR036291">
    <property type="entry name" value="NAD(P)-bd_dom_sf"/>
</dbReference>
<dbReference type="Gene3D" id="3.40.50.720">
    <property type="entry name" value="NAD(P)-binding Rossmann-like Domain"/>
    <property type="match status" value="1"/>
</dbReference>
<sequence>MASNNNNILIFSPTGSVASTAALTASSLGATVHLAMRDPARALPTPLSALNLPRHKADLLSPATVLAAATASNAKTAFLYLAFGAPDHMRGAAEALKQAGVEFVVFLSSSSVKGDPAAVGMEDFIAWQHARVEVVLREVFGKGGYVAVRPGYFASNLLGWWGEGKGVVKMPYPEARFDFVAPGDIGRVCGGLAVKGETEGGEAVVLLAGPQLISQGEAVGVVGRVVGREVVAEGFAEGEDEAAVQLVVERLGMPEAGARVLINGFKAIAGGAEVFEKEEYAVAVANIEKYGGKKATGIQEWAEENKDKFVRV</sequence>
<evidence type="ECO:0000313" key="1">
    <source>
        <dbReference type="EMBL" id="KAK3896909.1"/>
    </source>
</evidence>
<accession>A0AAN6MB79</accession>
<dbReference type="Proteomes" id="UP001303889">
    <property type="component" value="Unassembled WGS sequence"/>
</dbReference>
<protein>
    <submittedName>
        <fullName evidence="1">NAD(P)H azoreductase</fullName>
    </submittedName>
</protein>
<reference evidence="1" key="2">
    <citation type="submission" date="2023-05" db="EMBL/GenBank/DDBJ databases">
        <authorList>
            <consortium name="Lawrence Berkeley National Laboratory"/>
            <person name="Steindorff A."/>
            <person name="Hensen N."/>
            <person name="Bonometti L."/>
            <person name="Westerberg I."/>
            <person name="Brannstrom I.O."/>
            <person name="Guillou S."/>
            <person name="Cros-Aarteil S."/>
            <person name="Calhoun S."/>
            <person name="Haridas S."/>
            <person name="Kuo A."/>
            <person name="Mondo S."/>
            <person name="Pangilinan J."/>
            <person name="Riley R."/>
            <person name="Labutti K."/>
            <person name="Andreopoulos B."/>
            <person name="Lipzen A."/>
            <person name="Chen C."/>
            <person name="Yanf M."/>
            <person name="Daum C."/>
            <person name="Ng V."/>
            <person name="Clum A."/>
            <person name="Ohm R."/>
            <person name="Martin F."/>
            <person name="Silar P."/>
            <person name="Natvig D."/>
            <person name="Lalanne C."/>
            <person name="Gautier V."/>
            <person name="Ament-Velasquez S.L."/>
            <person name="Kruys A."/>
            <person name="Hutchinson M.I."/>
            <person name="Powell A.J."/>
            <person name="Barry K."/>
            <person name="Miller A.N."/>
            <person name="Grigoriev I.V."/>
            <person name="Debuchy R."/>
            <person name="Gladieux P."/>
            <person name="Thoren M.H."/>
            <person name="Johannesson H."/>
        </authorList>
    </citation>
    <scope>NUCLEOTIDE SEQUENCE</scope>
    <source>
        <strain evidence="1">CBS 103.79</strain>
    </source>
</reference>